<dbReference type="SUPFAM" id="SSF52540">
    <property type="entry name" value="P-loop containing nucleoside triphosphate hydrolases"/>
    <property type="match status" value="1"/>
</dbReference>
<dbReference type="GO" id="GO:0005759">
    <property type="term" value="C:mitochondrial matrix"/>
    <property type="evidence" value="ECO:0007669"/>
    <property type="project" value="TreeGrafter"/>
</dbReference>
<protein>
    <submittedName>
        <fullName evidence="1">Predicted protein</fullName>
    </submittedName>
</protein>
<accession>B0DJK4</accession>
<name>B0DJK4_LACBS</name>
<dbReference type="GO" id="GO:0051131">
    <property type="term" value="P:chaperone-mediated protein complex assembly"/>
    <property type="evidence" value="ECO:0007669"/>
    <property type="project" value="TreeGrafter"/>
</dbReference>
<dbReference type="KEGG" id="lbc:LACBIDRAFT_303489"/>
<evidence type="ECO:0000313" key="2">
    <source>
        <dbReference type="Proteomes" id="UP000001194"/>
    </source>
</evidence>
<dbReference type="GO" id="GO:0004252">
    <property type="term" value="F:serine-type endopeptidase activity"/>
    <property type="evidence" value="ECO:0007669"/>
    <property type="project" value="InterPro"/>
</dbReference>
<dbReference type="GO" id="GO:0004176">
    <property type="term" value="F:ATP-dependent peptidase activity"/>
    <property type="evidence" value="ECO:0007669"/>
    <property type="project" value="InterPro"/>
</dbReference>
<dbReference type="GO" id="GO:0005524">
    <property type="term" value="F:ATP binding"/>
    <property type="evidence" value="ECO:0007669"/>
    <property type="project" value="InterPro"/>
</dbReference>
<dbReference type="STRING" id="486041.B0DJK4"/>
<dbReference type="OrthoDB" id="2411602at2759"/>
<dbReference type="GO" id="GO:0006515">
    <property type="term" value="P:protein quality control for misfolded or incompletely synthesized proteins"/>
    <property type="evidence" value="ECO:0007669"/>
    <property type="project" value="TreeGrafter"/>
</dbReference>
<sequence length="116" mass="12472">MSSHLNPEQNSGFLDHYMDIPVDLSCVLFVCTANNVDTIPAPLLGRMEVLEVSGYVSEEKPIIASCYLGAQEKDASGLGGADLELEAVDDGDNNGGQEHHRLHPRCHVVNSALAIK</sequence>
<dbReference type="AlphaFoldDB" id="B0DJK4"/>
<dbReference type="InterPro" id="IPR027417">
    <property type="entry name" value="P-loop_NTPase"/>
</dbReference>
<dbReference type="HOGENOM" id="CLU_2097294_0_0_1"/>
<dbReference type="InterPro" id="IPR027065">
    <property type="entry name" value="Lon_Prtase"/>
</dbReference>
<gene>
    <name evidence="1" type="ORF">LACBIDRAFT_303489</name>
</gene>
<dbReference type="GO" id="GO:0007005">
    <property type="term" value="P:mitochondrion organization"/>
    <property type="evidence" value="ECO:0007669"/>
    <property type="project" value="TreeGrafter"/>
</dbReference>
<dbReference type="PANTHER" id="PTHR43718:SF2">
    <property type="entry name" value="LON PROTEASE HOMOLOG, MITOCHONDRIAL"/>
    <property type="match status" value="1"/>
</dbReference>
<dbReference type="InParanoid" id="B0DJK4"/>
<dbReference type="PANTHER" id="PTHR43718">
    <property type="entry name" value="LON PROTEASE"/>
    <property type="match status" value="1"/>
</dbReference>
<dbReference type="GeneID" id="6079793"/>
<proteinExistence type="predicted"/>
<dbReference type="Gene3D" id="3.40.50.300">
    <property type="entry name" value="P-loop containing nucleotide triphosphate hydrolases"/>
    <property type="match status" value="1"/>
</dbReference>
<organism evidence="2">
    <name type="scientific">Laccaria bicolor (strain S238N-H82 / ATCC MYA-4686)</name>
    <name type="common">Bicoloured deceiver</name>
    <name type="synonym">Laccaria laccata var. bicolor</name>
    <dbReference type="NCBI Taxonomy" id="486041"/>
    <lineage>
        <taxon>Eukaryota</taxon>
        <taxon>Fungi</taxon>
        <taxon>Dikarya</taxon>
        <taxon>Basidiomycota</taxon>
        <taxon>Agaricomycotina</taxon>
        <taxon>Agaricomycetes</taxon>
        <taxon>Agaricomycetidae</taxon>
        <taxon>Agaricales</taxon>
        <taxon>Agaricineae</taxon>
        <taxon>Hydnangiaceae</taxon>
        <taxon>Laccaria</taxon>
    </lineage>
</organism>
<dbReference type="RefSeq" id="XP_001884190.1">
    <property type="nucleotide sequence ID" value="XM_001884155.1"/>
</dbReference>
<evidence type="ECO:0000313" key="1">
    <source>
        <dbReference type="EMBL" id="EDR05225.1"/>
    </source>
</evidence>
<dbReference type="EMBL" id="DS547114">
    <property type="protein sequence ID" value="EDR05225.1"/>
    <property type="molecule type" value="Genomic_DNA"/>
</dbReference>
<dbReference type="Proteomes" id="UP000001194">
    <property type="component" value="Unassembled WGS sequence"/>
</dbReference>
<dbReference type="GO" id="GO:0003697">
    <property type="term" value="F:single-stranded DNA binding"/>
    <property type="evidence" value="ECO:0007669"/>
    <property type="project" value="TreeGrafter"/>
</dbReference>
<reference evidence="1 2" key="1">
    <citation type="journal article" date="2008" name="Nature">
        <title>The genome of Laccaria bicolor provides insights into mycorrhizal symbiosis.</title>
        <authorList>
            <person name="Martin F."/>
            <person name="Aerts A."/>
            <person name="Ahren D."/>
            <person name="Brun A."/>
            <person name="Danchin E.G.J."/>
            <person name="Duchaussoy F."/>
            <person name="Gibon J."/>
            <person name="Kohler A."/>
            <person name="Lindquist E."/>
            <person name="Pereda V."/>
            <person name="Salamov A."/>
            <person name="Shapiro H.J."/>
            <person name="Wuyts J."/>
            <person name="Blaudez D."/>
            <person name="Buee M."/>
            <person name="Brokstein P."/>
            <person name="Canbaeck B."/>
            <person name="Cohen D."/>
            <person name="Courty P.E."/>
            <person name="Coutinho P.M."/>
            <person name="Delaruelle C."/>
            <person name="Detter J.C."/>
            <person name="Deveau A."/>
            <person name="DiFazio S."/>
            <person name="Duplessis S."/>
            <person name="Fraissinet-Tachet L."/>
            <person name="Lucic E."/>
            <person name="Frey-Klett P."/>
            <person name="Fourrey C."/>
            <person name="Feussner I."/>
            <person name="Gay G."/>
            <person name="Grimwood J."/>
            <person name="Hoegger P.J."/>
            <person name="Jain P."/>
            <person name="Kilaru S."/>
            <person name="Labbe J."/>
            <person name="Lin Y.C."/>
            <person name="Legue V."/>
            <person name="Le Tacon F."/>
            <person name="Marmeisse R."/>
            <person name="Melayah D."/>
            <person name="Montanini B."/>
            <person name="Muratet M."/>
            <person name="Nehls U."/>
            <person name="Niculita-Hirzel H."/>
            <person name="Oudot-Le Secq M.P."/>
            <person name="Peter M."/>
            <person name="Quesneville H."/>
            <person name="Rajashekar B."/>
            <person name="Reich M."/>
            <person name="Rouhier N."/>
            <person name="Schmutz J."/>
            <person name="Yin T."/>
            <person name="Chalot M."/>
            <person name="Henrissat B."/>
            <person name="Kuees U."/>
            <person name="Lucas S."/>
            <person name="Van de Peer Y."/>
            <person name="Podila G.K."/>
            <person name="Polle A."/>
            <person name="Pukkila P.J."/>
            <person name="Richardson P.M."/>
            <person name="Rouze P."/>
            <person name="Sanders I.R."/>
            <person name="Stajich J.E."/>
            <person name="Tunlid A."/>
            <person name="Tuskan G."/>
            <person name="Grigoriev I.V."/>
        </authorList>
    </citation>
    <scope>NUCLEOTIDE SEQUENCE [LARGE SCALE GENOMIC DNA]</scope>
    <source>
        <strain evidence="2">S238N-H82 / ATCC MYA-4686</strain>
    </source>
</reference>
<keyword evidence="2" id="KW-1185">Reference proteome</keyword>